<feature type="compositionally biased region" description="Pro residues" evidence="1">
    <location>
        <begin position="83"/>
        <end position="95"/>
    </location>
</feature>
<protein>
    <recommendedName>
        <fullName evidence="3">DUF5666 domain-containing protein</fullName>
    </recommendedName>
</protein>
<dbReference type="InterPro" id="IPR043724">
    <property type="entry name" value="DUF5666"/>
</dbReference>
<feature type="region of interest" description="Disordered" evidence="1">
    <location>
        <begin position="129"/>
        <end position="159"/>
    </location>
</feature>
<evidence type="ECO:0000259" key="3">
    <source>
        <dbReference type="Pfam" id="PF18914"/>
    </source>
</evidence>
<evidence type="ECO:0000313" key="4">
    <source>
        <dbReference type="EMBL" id="QIS16366.1"/>
    </source>
</evidence>
<keyword evidence="2" id="KW-1133">Transmembrane helix</keyword>
<feature type="transmembrane region" description="Helical" evidence="2">
    <location>
        <begin position="103"/>
        <end position="126"/>
    </location>
</feature>
<dbReference type="EMBL" id="CP046172">
    <property type="protein sequence ID" value="QIS16366.1"/>
    <property type="molecule type" value="Genomic_DNA"/>
</dbReference>
<dbReference type="Proteomes" id="UP000503540">
    <property type="component" value="Chromosome"/>
</dbReference>
<accession>A0A6G9YTM7</accession>
<dbReference type="Pfam" id="PF18914">
    <property type="entry name" value="DUF5666"/>
    <property type="match status" value="1"/>
</dbReference>
<evidence type="ECO:0000313" key="5">
    <source>
        <dbReference type="Proteomes" id="UP000503540"/>
    </source>
</evidence>
<keyword evidence="2" id="KW-0472">Membrane</keyword>
<feature type="region of interest" description="Disordered" evidence="1">
    <location>
        <begin position="1"/>
        <end position="99"/>
    </location>
</feature>
<dbReference type="KEGG" id="nah:F5544_42790"/>
<proteinExistence type="predicted"/>
<feature type="compositionally biased region" description="Low complexity" evidence="1">
    <location>
        <begin position="129"/>
        <end position="143"/>
    </location>
</feature>
<keyword evidence="2" id="KW-0812">Transmembrane</keyword>
<reference evidence="4 5" key="1">
    <citation type="journal article" date="2019" name="ACS Chem. Biol.">
        <title>Identification and Mobilization of a Cryptic Antibiotic Biosynthesis Gene Locus from a Human-Pathogenic Nocardia Isolate.</title>
        <authorList>
            <person name="Herisse M."/>
            <person name="Ishida K."/>
            <person name="Porter J.L."/>
            <person name="Howden B."/>
            <person name="Hertweck C."/>
            <person name="Stinear T.P."/>
            <person name="Pidot S.J."/>
        </authorList>
    </citation>
    <scope>NUCLEOTIDE SEQUENCE [LARGE SCALE GENOMIC DNA]</scope>
    <source>
        <strain evidence="4 5">AUSMDU00012717</strain>
    </source>
</reference>
<keyword evidence="5" id="KW-1185">Reference proteome</keyword>
<feature type="domain" description="DUF5666" evidence="3">
    <location>
        <begin position="175"/>
        <end position="239"/>
    </location>
</feature>
<sequence length="249" mass="25336">MTNPNDPWGQRPEEAPTEYLGKSGYEPSLHTTEYNEAYGQSAPSTYPAAEQFDSWSPPPPNATREMPTLESQWSGTQQWGPNGPVPPGGPPPQQEPPRRNTGLWVLLGIGVILLVGAAGVVAGVLLGDKGSSNTSAQSTTTAQLPAPTRSGQPGTSGIPSIPGLGNVDTLGATLGTITANSGGTLTINSLLGSTVTVHTDDKTQVISVSAAKAADLPVGDVVVVQGDKAADGSIQAKVIISTSLPGGPK</sequence>
<evidence type="ECO:0000256" key="2">
    <source>
        <dbReference type="SAM" id="Phobius"/>
    </source>
</evidence>
<evidence type="ECO:0000256" key="1">
    <source>
        <dbReference type="SAM" id="MobiDB-lite"/>
    </source>
</evidence>
<dbReference type="RefSeq" id="WP_167478460.1">
    <property type="nucleotide sequence ID" value="NZ_CP046172.1"/>
</dbReference>
<organism evidence="4 5">
    <name type="scientific">Nocardia arthritidis</name>
    <dbReference type="NCBI Taxonomy" id="228602"/>
    <lineage>
        <taxon>Bacteria</taxon>
        <taxon>Bacillati</taxon>
        <taxon>Actinomycetota</taxon>
        <taxon>Actinomycetes</taxon>
        <taxon>Mycobacteriales</taxon>
        <taxon>Nocardiaceae</taxon>
        <taxon>Nocardia</taxon>
    </lineage>
</organism>
<name>A0A6G9YTM7_9NOCA</name>
<dbReference type="AlphaFoldDB" id="A0A6G9YTM7"/>
<feature type="compositionally biased region" description="Polar residues" evidence="1">
    <location>
        <begin position="149"/>
        <end position="158"/>
    </location>
</feature>
<gene>
    <name evidence="4" type="ORF">F5544_42790</name>
</gene>